<sequence length="109" mass="10736">MTRVPRDGGTDATGTGKGTGGAGTLSAKRTGEKAGRAVLENGRSTAFGINYPLDETGGFGVRVTGLPVTPPNETRTVTLDWPGAATLPVTDGSGDPVKVGPVGNAGQGG</sequence>
<reference evidence="2 3" key="1">
    <citation type="submission" date="2019-09" db="EMBL/GenBank/DDBJ databases">
        <title>Isolation and identification of active actinomycetes.</title>
        <authorList>
            <person name="Yu Z."/>
            <person name="Han C."/>
            <person name="Yu B."/>
        </authorList>
    </citation>
    <scope>NUCLEOTIDE SEQUENCE [LARGE SCALE GENOMIC DNA]</scope>
    <source>
        <strain evidence="2 3">NEAU-H2</strain>
    </source>
</reference>
<feature type="region of interest" description="Disordered" evidence="1">
    <location>
        <begin position="1"/>
        <end position="35"/>
    </location>
</feature>
<keyword evidence="3" id="KW-1185">Reference proteome</keyword>
<evidence type="ECO:0000313" key="2">
    <source>
        <dbReference type="EMBL" id="KAB1985796.1"/>
    </source>
</evidence>
<evidence type="ECO:0000313" key="3">
    <source>
        <dbReference type="Proteomes" id="UP000442990"/>
    </source>
</evidence>
<feature type="region of interest" description="Disordered" evidence="1">
    <location>
        <begin position="84"/>
        <end position="109"/>
    </location>
</feature>
<comment type="caution">
    <text evidence="2">The sequence shown here is derived from an EMBL/GenBank/DDBJ whole genome shotgun (WGS) entry which is preliminary data.</text>
</comment>
<dbReference type="Proteomes" id="UP000442990">
    <property type="component" value="Unassembled WGS sequence"/>
</dbReference>
<proteinExistence type="predicted"/>
<evidence type="ECO:0000256" key="1">
    <source>
        <dbReference type="SAM" id="MobiDB-lite"/>
    </source>
</evidence>
<organism evidence="2 3">
    <name type="scientific">Streptomyces triticiradicis</name>
    <dbReference type="NCBI Taxonomy" id="2651189"/>
    <lineage>
        <taxon>Bacteria</taxon>
        <taxon>Bacillati</taxon>
        <taxon>Actinomycetota</taxon>
        <taxon>Actinomycetes</taxon>
        <taxon>Kitasatosporales</taxon>
        <taxon>Streptomycetaceae</taxon>
        <taxon>Streptomyces</taxon>
    </lineage>
</organism>
<dbReference type="RefSeq" id="WP_151471994.1">
    <property type="nucleotide sequence ID" value="NZ_WBKG01000024.1"/>
</dbReference>
<dbReference type="AlphaFoldDB" id="A0A7J5DB40"/>
<dbReference type="EMBL" id="WBKG01000024">
    <property type="protein sequence ID" value="KAB1985796.1"/>
    <property type="molecule type" value="Genomic_DNA"/>
</dbReference>
<protein>
    <submittedName>
        <fullName evidence="2">DUF4232 domain-containing protein</fullName>
    </submittedName>
</protein>
<name>A0A7J5DB40_9ACTN</name>
<accession>A0A7J5DB40</accession>
<gene>
    <name evidence="2" type="ORF">F8144_26375</name>
</gene>